<gene>
    <name evidence="1" type="ORF">ERS686654_02031</name>
</gene>
<organism evidence="1 2">
    <name type="scientific">Campylobacter hyointestinalis subsp. hyointestinalis</name>
    <dbReference type="NCBI Taxonomy" id="91352"/>
    <lineage>
        <taxon>Bacteria</taxon>
        <taxon>Pseudomonadati</taxon>
        <taxon>Campylobacterota</taxon>
        <taxon>Epsilonproteobacteria</taxon>
        <taxon>Campylobacterales</taxon>
        <taxon>Campylobacteraceae</taxon>
        <taxon>Campylobacter</taxon>
    </lineage>
</organism>
<sequence>MTVQILSDTNIFEYCNIMDIRPSIVINTIRDLLSEELQTSVFVKNEDNNIEFFRLNKDGSISKVGPKRFNRICSKFEREIYKVIIEDKKPKFGEIIDCKIKKVEPCKIILSFLNYLIIVRKEQLPLPTSFYSVGDVLRVKIVRLDKNKIYASRLDKDIIIDILKPIVPECVKFDIYISKKDDRKLVYLNVMPPYISAEIEILKKLDFKFIIKKSKKE</sequence>
<dbReference type="SUPFAM" id="SSF50249">
    <property type="entry name" value="Nucleic acid-binding proteins"/>
    <property type="match status" value="1"/>
</dbReference>
<dbReference type="AlphaFoldDB" id="A0A0S4SWS6"/>
<reference evidence="1 2" key="1">
    <citation type="submission" date="2015-11" db="EMBL/GenBank/DDBJ databases">
        <authorList>
            <consortium name="Pathogen Informatics"/>
        </authorList>
    </citation>
    <scope>NUCLEOTIDE SEQUENCE [LARGE SCALE GENOMIC DNA]</scope>
    <source>
        <strain evidence="1 2">006A-0059</strain>
    </source>
</reference>
<name>A0A0S4SWS6_CAMHY</name>
<proteinExistence type="predicted"/>
<evidence type="ECO:0000313" key="1">
    <source>
        <dbReference type="EMBL" id="CUU89827.1"/>
    </source>
</evidence>
<accession>A0A0S4SWS6</accession>
<evidence type="ECO:0000313" key="2">
    <source>
        <dbReference type="Proteomes" id="UP000052237"/>
    </source>
</evidence>
<keyword evidence="2" id="KW-1185">Reference proteome</keyword>
<dbReference type="EMBL" id="FAVB01000007">
    <property type="protein sequence ID" value="CUU89827.1"/>
    <property type="molecule type" value="Genomic_DNA"/>
</dbReference>
<dbReference type="InterPro" id="IPR012340">
    <property type="entry name" value="NA-bd_OB-fold"/>
</dbReference>
<comment type="caution">
    <text evidence="1">The sequence shown here is derived from an EMBL/GenBank/DDBJ whole genome shotgun (WGS) entry which is preliminary data.</text>
</comment>
<dbReference type="Proteomes" id="UP000052237">
    <property type="component" value="Unassembled WGS sequence"/>
</dbReference>
<protein>
    <submittedName>
        <fullName evidence="1">Uncharacterized protein</fullName>
    </submittedName>
</protein>